<evidence type="ECO:0000313" key="2">
    <source>
        <dbReference type="EMBL" id="MBD2317061.1"/>
    </source>
</evidence>
<dbReference type="RefSeq" id="WP_190577930.1">
    <property type="nucleotide sequence ID" value="NZ_CAWPQU010000003.1"/>
</dbReference>
<dbReference type="EMBL" id="JACJQY010000011">
    <property type="protein sequence ID" value="MBD2317061.1"/>
    <property type="molecule type" value="Genomic_DNA"/>
</dbReference>
<organism evidence="2 3">
    <name type="scientific">Phormidium tenue FACHB-1050</name>
    <dbReference type="NCBI Taxonomy" id="2692857"/>
    <lineage>
        <taxon>Bacteria</taxon>
        <taxon>Bacillati</taxon>
        <taxon>Cyanobacteriota</taxon>
        <taxon>Cyanophyceae</taxon>
        <taxon>Oscillatoriophycideae</taxon>
        <taxon>Oscillatoriales</taxon>
        <taxon>Oscillatoriaceae</taxon>
        <taxon>Phormidium</taxon>
    </lineage>
</organism>
<dbReference type="Pfam" id="PF00480">
    <property type="entry name" value="ROK"/>
    <property type="match status" value="1"/>
</dbReference>
<evidence type="ECO:0000313" key="3">
    <source>
        <dbReference type="Proteomes" id="UP000618445"/>
    </source>
</evidence>
<dbReference type="PANTHER" id="PTHR18964">
    <property type="entry name" value="ROK (REPRESSOR, ORF, KINASE) FAMILY"/>
    <property type="match status" value="1"/>
</dbReference>
<reference evidence="2 3" key="1">
    <citation type="journal article" date="2020" name="ISME J.">
        <title>Comparative genomics reveals insights into cyanobacterial evolution and habitat adaptation.</title>
        <authorList>
            <person name="Chen M.Y."/>
            <person name="Teng W.K."/>
            <person name="Zhao L."/>
            <person name="Hu C.X."/>
            <person name="Zhou Y.K."/>
            <person name="Han B.P."/>
            <person name="Song L.R."/>
            <person name="Shu W.S."/>
        </authorList>
    </citation>
    <scope>NUCLEOTIDE SEQUENCE [LARGE SCALE GENOMIC DNA]</scope>
    <source>
        <strain evidence="2 3">FACHB-1050</strain>
    </source>
</reference>
<comment type="similarity">
    <text evidence="1">Belongs to the ROK (NagC/XylR) family.</text>
</comment>
<dbReference type="Gene3D" id="3.30.420.40">
    <property type="match status" value="2"/>
</dbReference>
<comment type="caution">
    <text evidence="2">The sequence shown here is derived from an EMBL/GenBank/DDBJ whole genome shotgun (WGS) entry which is preliminary data.</text>
</comment>
<keyword evidence="3" id="KW-1185">Reference proteome</keyword>
<gene>
    <name evidence="2" type="ORF">H6G05_09405</name>
</gene>
<dbReference type="InterPro" id="IPR000600">
    <property type="entry name" value="ROK"/>
</dbReference>
<sequence>MSFLTLAIDVGGSSIKAIILQDDGTPISKRSLIHTPHPATPDVIVATLIDLITQQGEYDRLSIGFPSVVEHGVTRGAINLHADWDGFPLEEVLHSQLGKPIRIANDADVQGCGAIAGKGIELVITLGTGFGSSLFLNGKLLPNLELGQHVFVDNETYEDRLGQVALEQIGVEQWNMRLLEAIASLYKLFNYNHLYIGGGNSRLIYVNLPTNVMIVSNDLGLIGGLALWKSGYSKANFA</sequence>
<accession>A0ABR8C9L4</accession>
<dbReference type="Proteomes" id="UP000618445">
    <property type="component" value="Unassembled WGS sequence"/>
</dbReference>
<name>A0ABR8C9L4_9CYAN</name>
<proteinExistence type="inferred from homology"/>
<dbReference type="SUPFAM" id="SSF53067">
    <property type="entry name" value="Actin-like ATPase domain"/>
    <property type="match status" value="1"/>
</dbReference>
<evidence type="ECO:0000256" key="1">
    <source>
        <dbReference type="ARBA" id="ARBA00006479"/>
    </source>
</evidence>
<protein>
    <submittedName>
        <fullName evidence="2">ROK family protein</fullName>
    </submittedName>
</protein>
<dbReference type="InterPro" id="IPR043129">
    <property type="entry name" value="ATPase_NBD"/>
</dbReference>
<dbReference type="PANTHER" id="PTHR18964:SF149">
    <property type="entry name" value="BIFUNCTIONAL UDP-N-ACETYLGLUCOSAMINE 2-EPIMERASE_N-ACETYLMANNOSAMINE KINASE"/>
    <property type="match status" value="1"/>
</dbReference>